<dbReference type="InterPro" id="IPR058922">
    <property type="entry name" value="WHD_DRP"/>
</dbReference>
<evidence type="ECO:0000256" key="1">
    <source>
        <dbReference type="ARBA" id="ARBA00008894"/>
    </source>
</evidence>
<dbReference type="GO" id="GO:0051707">
    <property type="term" value="P:response to other organism"/>
    <property type="evidence" value="ECO:0007669"/>
    <property type="project" value="UniProtKB-ARBA"/>
</dbReference>
<dbReference type="eggNOG" id="KOG4658">
    <property type="taxonomic scope" value="Eukaryota"/>
</dbReference>
<dbReference type="Pfam" id="PF23559">
    <property type="entry name" value="WHD_DRP"/>
    <property type="match status" value="1"/>
</dbReference>
<dbReference type="GO" id="GO:0006952">
    <property type="term" value="P:defense response"/>
    <property type="evidence" value="ECO:0007669"/>
    <property type="project" value="UniProtKB-KW"/>
</dbReference>
<keyword evidence="6" id="KW-0067">ATP-binding</keyword>
<dbReference type="Gene3D" id="3.80.10.10">
    <property type="entry name" value="Ribonuclease Inhibitor"/>
    <property type="match status" value="3"/>
</dbReference>
<protein>
    <recommendedName>
        <fullName evidence="13">NB-ARC domain-containing protein</fullName>
    </recommendedName>
</protein>
<evidence type="ECO:0000256" key="3">
    <source>
        <dbReference type="ARBA" id="ARBA00022737"/>
    </source>
</evidence>
<keyword evidence="12" id="KW-1185">Reference proteome</keyword>
<dbReference type="Pfam" id="PF18052">
    <property type="entry name" value="Rx_N"/>
    <property type="match status" value="1"/>
</dbReference>
<evidence type="ECO:0000313" key="12">
    <source>
        <dbReference type="Proteomes" id="UP000026960"/>
    </source>
</evidence>
<dbReference type="PRINTS" id="PR00364">
    <property type="entry name" value="DISEASERSIST"/>
</dbReference>
<evidence type="ECO:0000256" key="6">
    <source>
        <dbReference type="ARBA" id="ARBA00022840"/>
    </source>
</evidence>
<dbReference type="Gene3D" id="1.20.5.4130">
    <property type="match status" value="1"/>
</dbReference>
<feature type="domain" description="Disease resistance protein winged helix" evidence="10">
    <location>
        <begin position="382"/>
        <end position="437"/>
    </location>
</feature>
<dbReference type="Gene3D" id="1.10.8.430">
    <property type="entry name" value="Helical domain of apoptotic protease-activating factors"/>
    <property type="match status" value="1"/>
</dbReference>
<name>A0A0D3F448_9ORYZ</name>
<dbReference type="STRING" id="65489.A0A0D3F448"/>
<dbReference type="SUPFAM" id="SSF52540">
    <property type="entry name" value="P-loop containing nucleoside triphosphate hydrolases"/>
    <property type="match status" value="1"/>
</dbReference>
<feature type="domain" description="Disease resistance N-terminal" evidence="9">
    <location>
        <begin position="14"/>
        <end position="61"/>
    </location>
</feature>
<dbReference type="SUPFAM" id="SSF52058">
    <property type="entry name" value="L domain-like"/>
    <property type="match status" value="1"/>
</dbReference>
<evidence type="ECO:0000259" key="10">
    <source>
        <dbReference type="Pfam" id="PF23559"/>
    </source>
</evidence>
<keyword evidence="3" id="KW-0677">Repeat</keyword>
<evidence type="ECO:0000256" key="5">
    <source>
        <dbReference type="ARBA" id="ARBA00022821"/>
    </source>
</evidence>
<proteinExistence type="inferred from homology"/>
<accession>A0A0D3F448</accession>
<dbReference type="GO" id="GO:0005524">
    <property type="term" value="F:ATP binding"/>
    <property type="evidence" value="ECO:0007669"/>
    <property type="project" value="UniProtKB-KW"/>
</dbReference>
<dbReference type="InterPro" id="IPR041118">
    <property type="entry name" value="Rx_N"/>
</dbReference>
<evidence type="ECO:0000313" key="11">
    <source>
        <dbReference type="EnsemblPlants" id="OBART02G13730.1"/>
    </source>
</evidence>
<dbReference type="AlphaFoldDB" id="A0A0D3F448"/>
<dbReference type="Pfam" id="PF00931">
    <property type="entry name" value="NB-ARC"/>
    <property type="match status" value="1"/>
</dbReference>
<keyword evidence="5" id="KW-0611">Plant defense</keyword>
<dbReference type="Proteomes" id="UP000026960">
    <property type="component" value="Chromosome 2"/>
</dbReference>
<dbReference type="Gramene" id="OBART02G13730.1">
    <property type="protein sequence ID" value="OBART02G13730.1"/>
    <property type="gene ID" value="OBART02G13730"/>
</dbReference>
<organism evidence="11">
    <name type="scientific">Oryza barthii</name>
    <dbReference type="NCBI Taxonomy" id="65489"/>
    <lineage>
        <taxon>Eukaryota</taxon>
        <taxon>Viridiplantae</taxon>
        <taxon>Streptophyta</taxon>
        <taxon>Embryophyta</taxon>
        <taxon>Tracheophyta</taxon>
        <taxon>Spermatophyta</taxon>
        <taxon>Magnoliopsida</taxon>
        <taxon>Liliopsida</taxon>
        <taxon>Poales</taxon>
        <taxon>Poaceae</taxon>
        <taxon>BOP clade</taxon>
        <taxon>Oryzoideae</taxon>
        <taxon>Oryzeae</taxon>
        <taxon>Oryzinae</taxon>
        <taxon>Oryza</taxon>
    </lineage>
</organism>
<evidence type="ECO:0000259" key="9">
    <source>
        <dbReference type="Pfam" id="PF18052"/>
    </source>
</evidence>
<dbReference type="InterPro" id="IPR027417">
    <property type="entry name" value="P-loop_NTPase"/>
</dbReference>
<evidence type="ECO:0000256" key="7">
    <source>
        <dbReference type="SAM" id="MobiDB-lite"/>
    </source>
</evidence>
<evidence type="ECO:0000256" key="4">
    <source>
        <dbReference type="ARBA" id="ARBA00022741"/>
    </source>
</evidence>
<dbReference type="FunFam" id="1.10.8.430:FF:000003">
    <property type="entry name" value="Probable disease resistance protein At5g66910"/>
    <property type="match status" value="1"/>
</dbReference>
<reference evidence="11" key="2">
    <citation type="submission" date="2015-03" db="UniProtKB">
        <authorList>
            <consortium name="EnsemblPlants"/>
        </authorList>
    </citation>
    <scope>IDENTIFICATION</scope>
</reference>
<dbReference type="HOGENOM" id="CLU_000837_8_8_1"/>
<dbReference type="Gene3D" id="3.40.50.300">
    <property type="entry name" value="P-loop containing nucleotide triphosphate hydrolases"/>
    <property type="match status" value="1"/>
</dbReference>
<feature type="compositionally biased region" description="Low complexity" evidence="7">
    <location>
        <begin position="825"/>
        <end position="835"/>
    </location>
</feature>
<dbReference type="PaxDb" id="65489-OBART02G13730.1"/>
<evidence type="ECO:0000256" key="2">
    <source>
        <dbReference type="ARBA" id="ARBA00022614"/>
    </source>
</evidence>
<reference evidence="11" key="1">
    <citation type="journal article" date="2009" name="Rice">
        <title>De Novo Next Generation Sequencing of Plant Genomes.</title>
        <authorList>
            <person name="Rounsley S."/>
            <person name="Marri P.R."/>
            <person name="Yu Y."/>
            <person name="He R."/>
            <person name="Sisneros N."/>
            <person name="Goicoechea J.L."/>
            <person name="Lee S.J."/>
            <person name="Angelova A."/>
            <person name="Kudrna D."/>
            <person name="Luo M."/>
            <person name="Affourtit J."/>
            <person name="Desany B."/>
            <person name="Knight J."/>
            <person name="Niazi F."/>
            <person name="Egholm M."/>
            <person name="Wing R.A."/>
        </authorList>
    </citation>
    <scope>NUCLEOTIDE SEQUENCE [LARGE SCALE GENOMIC DNA]</scope>
    <source>
        <strain evidence="11">cv. IRGC 105608</strain>
    </source>
</reference>
<dbReference type="InterPro" id="IPR042197">
    <property type="entry name" value="Apaf_helical"/>
</dbReference>
<sequence>MYGVDGDRPKLERQLLADAESKSETNPAIKRWMKDLNAAADEADDMLNEFQYEALRREAMSLDSLGHKVRSCMTPLEFRFTMSRKLAKVLKNINELVEEMNMFGLLLQDEPIHQLPYWQTYSALPSNELDDIFRRDDDKEAVVIKLLLDQRDQHKWENLQVLPIVGMGGLSKTTLAKMVYNDYRVQNHFELKMWHCVSNNFEVVSLLKSIIELATNKACQLLDNVELLQKELHKVVGQRRFLLVLDDVWNEEKKKSAILVTARSQQVASIMGTLESHNPACLSDDDSWELFSKKAFNKGVQQQAELVTAGKLIVKKCKGLPLALKTMGDMMSSKQQVKEWETIARSNIGDNDRGEDDILPVLKLSYRHLPPEMKQCFAFCSVFPKDHEMDKEVLIQLRMANGFIQEDETMGLEQKGEYVFRNLVWRSFLQDVKQESQVINPKHLRYLDLSGSDMDVLPSSICTMYNLQTLRLNRCKKLRYLLEGCKDLSTVWFLVSIECMSLSKMENLTTLFMNVVGVKAEGYYIPLQIFPRLKDMTLSQLSNLEKWTESTAGEANTSLVTFPKLATLCISDCPKLASVPDCPVLKELKTYRYCSLAMSSLAHLTTLSELIYRENESMRMSLGSWPSLTKLHISSSYNQMATLEVDTNQGPLENLRILRLYGLNFFTAASGLSKMHLGLWKCFAFVEDLCIGACNDLVHWPMEELMSLIHLRSLSIEHCDNLEGKGSSSEEIMPLYYLEKFHIKDCKSLLDIPTMPASLEELCLLLCPRLVALPSNLGNLARLKTMSFEHCHDLKELPDGMDGLISLEELKITGVPRDREISTGSPPSDSDPSIPNATRLP</sequence>
<evidence type="ECO:0000259" key="8">
    <source>
        <dbReference type="Pfam" id="PF00931"/>
    </source>
</evidence>
<evidence type="ECO:0008006" key="13">
    <source>
        <dbReference type="Google" id="ProtNLM"/>
    </source>
</evidence>
<keyword evidence="4" id="KW-0547">Nucleotide-binding</keyword>
<keyword evidence="2" id="KW-0433">Leucine-rich repeat</keyword>
<comment type="similarity">
    <text evidence="1">Belongs to the disease resistance NB-LRR family.</text>
</comment>
<dbReference type="InterPro" id="IPR032675">
    <property type="entry name" value="LRR_dom_sf"/>
</dbReference>
<dbReference type="GO" id="GO:0043531">
    <property type="term" value="F:ADP binding"/>
    <property type="evidence" value="ECO:0007669"/>
    <property type="project" value="InterPro"/>
</dbReference>
<dbReference type="PANTHER" id="PTHR36766">
    <property type="entry name" value="PLANT BROAD-SPECTRUM MILDEW RESISTANCE PROTEIN RPW8"/>
    <property type="match status" value="1"/>
</dbReference>
<dbReference type="InterPro" id="IPR002182">
    <property type="entry name" value="NB-ARC"/>
</dbReference>
<dbReference type="EnsemblPlants" id="OBART02G13730.1">
    <property type="protein sequence ID" value="OBART02G13730.1"/>
    <property type="gene ID" value="OBART02G13730"/>
</dbReference>
<feature type="region of interest" description="Disordered" evidence="7">
    <location>
        <begin position="815"/>
        <end position="841"/>
    </location>
</feature>
<feature type="domain" description="NB-ARC" evidence="8">
    <location>
        <begin position="157"/>
        <end position="298"/>
    </location>
</feature>
<dbReference type="PANTHER" id="PTHR36766:SF55">
    <property type="entry name" value="OS11G0492900 PROTEIN"/>
    <property type="match status" value="1"/>
</dbReference>